<accession>A0A2S4WAC4</accession>
<dbReference type="PANTHER" id="PTHR21324">
    <property type="entry name" value="FASTING-INDUCIBLE INTEGRAL MEMBRANE PROTEIN TM6P1-RELATED"/>
    <property type="match status" value="1"/>
</dbReference>
<reference evidence="7 8" key="1">
    <citation type="submission" date="2017-12" db="EMBL/GenBank/DDBJ databases">
        <title>Gene loss provides genomic basis for host adaptation in cereal stripe rust fungi.</title>
        <authorList>
            <person name="Xia C."/>
        </authorList>
    </citation>
    <scope>NUCLEOTIDE SEQUENCE [LARGE SCALE GENOMIC DNA]</scope>
    <source>
        <strain evidence="7 8">93TX-2</strain>
    </source>
</reference>
<evidence type="ECO:0000256" key="1">
    <source>
        <dbReference type="ARBA" id="ARBA00004127"/>
    </source>
</evidence>
<evidence type="ECO:0000259" key="6">
    <source>
        <dbReference type="Pfam" id="PF10277"/>
    </source>
</evidence>
<evidence type="ECO:0000313" key="8">
    <source>
        <dbReference type="Proteomes" id="UP000238274"/>
    </source>
</evidence>
<protein>
    <recommendedName>
        <fullName evidence="6">CWH43-like N-terminal domain-containing protein</fullName>
    </recommendedName>
</protein>
<reference evidence="8" key="2">
    <citation type="journal article" date="2018" name="BMC Genomics">
        <title>Genomic insights into host adaptation between the wheat stripe rust pathogen (Puccinia striiformis f. sp. tritici) and the barley stripe rust pathogen (Puccinia striiformis f. sp. hordei).</title>
        <authorList>
            <person name="Xia C."/>
            <person name="Wang M."/>
            <person name="Yin C."/>
            <person name="Cornejo O.E."/>
            <person name="Hulbert S.H."/>
            <person name="Chen X."/>
        </authorList>
    </citation>
    <scope>NUCLEOTIDE SEQUENCE [LARGE SCALE GENOMIC DNA]</scope>
    <source>
        <strain evidence="8">93TX-2</strain>
    </source>
</reference>
<organism evidence="7 8">
    <name type="scientific">Puccinia striiformis</name>
    <dbReference type="NCBI Taxonomy" id="27350"/>
    <lineage>
        <taxon>Eukaryota</taxon>
        <taxon>Fungi</taxon>
        <taxon>Dikarya</taxon>
        <taxon>Basidiomycota</taxon>
        <taxon>Pucciniomycotina</taxon>
        <taxon>Pucciniomycetes</taxon>
        <taxon>Pucciniales</taxon>
        <taxon>Pucciniaceae</taxon>
        <taxon>Puccinia</taxon>
    </lineage>
</organism>
<feature type="domain" description="CWH43-like N-terminal" evidence="6">
    <location>
        <begin position="282"/>
        <end position="510"/>
    </location>
</feature>
<dbReference type="PANTHER" id="PTHR21324:SF2">
    <property type="entry name" value="EG:22E5.9 PROTEIN"/>
    <property type="match status" value="1"/>
</dbReference>
<reference evidence="8" key="3">
    <citation type="journal article" date="2018" name="Mol. Plant Microbe Interact.">
        <title>Genome sequence resources for the wheat stripe rust pathogen (Puccinia striiformis f. sp. tritici) and the barley stripe rust pathogen (Puccinia striiformis f. sp. hordei).</title>
        <authorList>
            <person name="Xia C."/>
            <person name="Wang M."/>
            <person name="Yin C."/>
            <person name="Cornejo O.E."/>
            <person name="Hulbert S.H."/>
            <person name="Chen X."/>
        </authorList>
    </citation>
    <scope>NUCLEOTIDE SEQUENCE [LARGE SCALE GENOMIC DNA]</scope>
    <source>
        <strain evidence="8">93TX-2</strain>
    </source>
</reference>
<feature type="transmembrane region" description="Helical" evidence="5">
    <location>
        <begin position="283"/>
        <end position="304"/>
    </location>
</feature>
<keyword evidence="2 5" id="KW-0812">Transmembrane</keyword>
<dbReference type="InterPro" id="IPR050911">
    <property type="entry name" value="DRAM/TMEM150_Autophagy_Mod"/>
</dbReference>
<evidence type="ECO:0000256" key="3">
    <source>
        <dbReference type="ARBA" id="ARBA00022989"/>
    </source>
</evidence>
<keyword evidence="3 5" id="KW-1133">Transmembrane helix</keyword>
<evidence type="ECO:0000256" key="5">
    <source>
        <dbReference type="SAM" id="Phobius"/>
    </source>
</evidence>
<feature type="domain" description="CWH43-like N-terminal" evidence="6">
    <location>
        <begin position="9"/>
        <end position="232"/>
    </location>
</feature>
<dbReference type="VEuPathDB" id="FungiDB:PSTT_00002"/>
<evidence type="ECO:0000256" key="4">
    <source>
        <dbReference type="ARBA" id="ARBA00023136"/>
    </source>
</evidence>
<feature type="transmembrane region" description="Helical" evidence="5">
    <location>
        <begin position="418"/>
        <end position="439"/>
    </location>
</feature>
<dbReference type="Proteomes" id="UP000238274">
    <property type="component" value="Unassembled WGS sequence"/>
</dbReference>
<dbReference type="InterPro" id="IPR019402">
    <property type="entry name" value="CWH43_N"/>
</dbReference>
<feature type="transmembrane region" description="Helical" evidence="5">
    <location>
        <begin position="99"/>
        <end position="122"/>
    </location>
</feature>
<dbReference type="AlphaFoldDB" id="A0A2S4WAC4"/>
<feature type="transmembrane region" description="Helical" evidence="5">
    <location>
        <begin position="54"/>
        <end position="78"/>
    </location>
</feature>
<proteinExistence type="predicted"/>
<dbReference type="OrthoDB" id="10032492at2759"/>
<keyword evidence="8" id="KW-1185">Reference proteome</keyword>
<feature type="transmembrane region" description="Helical" evidence="5">
    <location>
        <begin position="169"/>
        <end position="192"/>
    </location>
</feature>
<evidence type="ECO:0000313" key="7">
    <source>
        <dbReference type="EMBL" id="POW18709.1"/>
    </source>
</evidence>
<feature type="transmembrane region" description="Helical" evidence="5">
    <location>
        <begin position="384"/>
        <end position="406"/>
    </location>
</feature>
<dbReference type="EMBL" id="PKSM01000061">
    <property type="protein sequence ID" value="POW18709.1"/>
    <property type="molecule type" value="Genomic_DNA"/>
</dbReference>
<gene>
    <name evidence="7" type="ORF">PSHT_05448</name>
</gene>
<evidence type="ECO:0000256" key="2">
    <source>
        <dbReference type="ARBA" id="ARBA00022692"/>
    </source>
</evidence>
<comment type="subcellular location">
    <subcellularLocation>
        <location evidence="1">Endomembrane system</location>
        <topology evidence="1">Multi-pass membrane protein</topology>
    </subcellularLocation>
</comment>
<feature type="transmembrane region" description="Helical" evidence="5">
    <location>
        <begin position="489"/>
        <end position="511"/>
    </location>
</feature>
<sequence length="597" mass="67220">MKLIAHGAYIWLPVITALLWFITLTTLFLLWRLLDRGQRYQADEPSIAFVSGVGAAHLLVFTPGCTLVSLFYIMTIVVDRCLRYHQRIPQLSGKWQRCWGYSGAFYAILSGLSLIALSSFSLFEYPDIHWRFTFMFSLSLIISASCQFMEAFCLQKEYPDKPGLRRNAVLKFAVIATGTSLAIIVGVLYKAYGGDVTSRRGNSIGSACAAVEWAVCFLLTFYFLTLALDFWPTVKTSSRIPCHMDSESTAEIENSAAPNSTTDPQKRPISSMLKNIGNSLPRLPVITAVVWFGMLIGLLLFWLVNAHGKRYRPDEPSILFIYAEDSKPSINLGLFAADIGAAHKGWFTPGCTLVCIFYTMTLLAERWLRHHQRIPQVMGKRQKYWGYSTAIHGIFGGLSLMMLSFLDTFNHPTAHWCFTFTFMIFIAISSFSQIIEVFLLHKEYPDRAHLKRNAALKFSIVSISTGLGIVFGILYLTCGGKPTTARVNLLLSASAICEWSVSFLLTLYFTIPRSIDSRFTTERGNSYDFDSKLHSEKLDSREFGRQVAGYLRNSIPQGSRQADIMSTENRGHLLGFKFVTLSLIEYTMNTKPLEAHV</sequence>
<dbReference type="GO" id="GO:0005886">
    <property type="term" value="C:plasma membrane"/>
    <property type="evidence" value="ECO:0007669"/>
    <property type="project" value="TreeGrafter"/>
</dbReference>
<name>A0A2S4WAC4_9BASI</name>
<feature type="transmembrane region" description="Helical" evidence="5">
    <location>
        <begin position="346"/>
        <end position="364"/>
    </location>
</feature>
<comment type="caution">
    <text evidence="7">The sequence shown here is derived from an EMBL/GenBank/DDBJ whole genome shotgun (WGS) entry which is preliminary data.</text>
</comment>
<feature type="transmembrane region" description="Helical" evidence="5">
    <location>
        <begin position="204"/>
        <end position="231"/>
    </location>
</feature>
<dbReference type="Pfam" id="PF10277">
    <property type="entry name" value="Frag1"/>
    <property type="match status" value="2"/>
</dbReference>
<feature type="transmembrane region" description="Helical" evidence="5">
    <location>
        <begin position="9"/>
        <end position="34"/>
    </location>
</feature>
<dbReference type="VEuPathDB" id="FungiDB:PSHT_05448"/>
<feature type="transmembrane region" description="Helical" evidence="5">
    <location>
        <begin position="460"/>
        <end position="477"/>
    </location>
</feature>
<keyword evidence="4 5" id="KW-0472">Membrane</keyword>
<feature type="transmembrane region" description="Helical" evidence="5">
    <location>
        <begin position="128"/>
        <end position="148"/>
    </location>
</feature>
<dbReference type="GO" id="GO:0012505">
    <property type="term" value="C:endomembrane system"/>
    <property type="evidence" value="ECO:0007669"/>
    <property type="project" value="UniProtKB-SubCell"/>
</dbReference>